<dbReference type="OrthoDB" id="1121921at2"/>
<sequence length="179" mass="21392">MKMNIDLIWQKFLQGGDDRSFSAIYNEYVDELYSYGIQWGFRDEICKDAIQDVFYKMYISRNSLKQVKNLTAYLFKSYKYRLIDILRREVKTQHIDLSDHFFISEKNILDQIIDTEESNLLRSKVKKLLDCLSGQQREALYMKFSLGLGYDEIGEILNINSDSVKKLIYRTMKKLREQF</sequence>
<organism evidence="7 8">
    <name type="scientific">Tannerella forsythia</name>
    <name type="common">Bacteroides forsythus</name>
    <dbReference type="NCBI Taxonomy" id="28112"/>
    <lineage>
        <taxon>Bacteria</taxon>
        <taxon>Pseudomonadati</taxon>
        <taxon>Bacteroidota</taxon>
        <taxon>Bacteroidia</taxon>
        <taxon>Bacteroidales</taxon>
        <taxon>Tannerellaceae</taxon>
        <taxon>Tannerella</taxon>
    </lineage>
</organism>
<dbReference type="EMBL" id="FMMM01000061">
    <property type="protein sequence ID" value="SCQ22504.1"/>
    <property type="molecule type" value="Genomic_DNA"/>
</dbReference>
<reference evidence="6 9" key="2">
    <citation type="submission" date="2017-09" db="EMBL/GenBank/DDBJ databases">
        <title>Phase variable restriction modification systems are present in the genome sequences of periodontal pathogens Prevotella intermedia, Tannerella forsythia and Porphyromonas gingivalis.</title>
        <authorList>
            <person name="Haigh R.D."/>
            <person name="Crawford L."/>
            <person name="Ralph J."/>
            <person name="Wanford J."/>
            <person name="Vartoukian S.R."/>
            <person name="Hijazib K."/>
            <person name="Wade W."/>
            <person name="Oggioni M.R."/>
        </authorList>
    </citation>
    <scope>NUCLEOTIDE SEQUENCE [LARGE SCALE GENOMIC DNA]</scope>
    <source>
        <strain evidence="6 9">WW11663</strain>
    </source>
</reference>
<evidence type="ECO:0000313" key="9">
    <source>
        <dbReference type="Proteomes" id="UP000219259"/>
    </source>
</evidence>
<evidence type="ECO:0000256" key="4">
    <source>
        <dbReference type="ARBA" id="ARBA00023163"/>
    </source>
</evidence>
<evidence type="ECO:0000259" key="5">
    <source>
        <dbReference type="Pfam" id="PF08281"/>
    </source>
</evidence>
<dbReference type="OMA" id="EECHEFF"/>
<dbReference type="RefSeq" id="WP_014225332.1">
    <property type="nucleotide sequence ID" value="NZ_CAJPTF010000015.1"/>
</dbReference>
<dbReference type="NCBIfam" id="TIGR02937">
    <property type="entry name" value="sigma70-ECF"/>
    <property type="match status" value="1"/>
</dbReference>
<name>A0A1D3UQJ6_TANFO</name>
<dbReference type="CDD" id="cd06171">
    <property type="entry name" value="Sigma70_r4"/>
    <property type="match status" value="1"/>
</dbReference>
<dbReference type="InterPro" id="IPR039425">
    <property type="entry name" value="RNA_pol_sigma-70-like"/>
</dbReference>
<dbReference type="EMBL" id="NSLJ01000011">
    <property type="protein sequence ID" value="PDP43986.1"/>
    <property type="molecule type" value="Genomic_DNA"/>
</dbReference>
<dbReference type="Gene3D" id="1.10.1740.10">
    <property type="match status" value="1"/>
</dbReference>
<dbReference type="GO" id="GO:0006352">
    <property type="term" value="P:DNA-templated transcription initiation"/>
    <property type="evidence" value="ECO:0007669"/>
    <property type="project" value="InterPro"/>
</dbReference>
<evidence type="ECO:0000313" key="6">
    <source>
        <dbReference type="EMBL" id="PDP43986.1"/>
    </source>
</evidence>
<dbReference type="Pfam" id="PF08281">
    <property type="entry name" value="Sigma70_r4_2"/>
    <property type="match status" value="1"/>
</dbReference>
<dbReference type="GO" id="GO:0003677">
    <property type="term" value="F:DNA binding"/>
    <property type="evidence" value="ECO:0007669"/>
    <property type="project" value="InterPro"/>
</dbReference>
<feature type="domain" description="RNA polymerase sigma factor 70 region 4 type 2" evidence="5">
    <location>
        <begin position="125"/>
        <end position="175"/>
    </location>
</feature>
<dbReference type="InterPro" id="IPR014284">
    <property type="entry name" value="RNA_pol_sigma-70_dom"/>
</dbReference>
<keyword evidence="4" id="KW-0804">Transcription</keyword>
<evidence type="ECO:0000313" key="7">
    <source>
        <dbReference type="EMBL" id="SCQ22504.1"/>
    </source>
</evidence>
<dbReference type="PANTHER" id="PTHR43133">
    <property type="entry name" value="RNA POLYMERASE ECF-TYPE SIGMA FACTO"/>
    <property type="match status" value="1"/>
</dbReference>
<dbReference type="Proteomes" id="UP000182057">
    <property type="component" value="Unassembled WGS sequence"/>
</dbReference>
<dbReference type="SUPFAM" id="SSF88659">
    <property type="entry name" value="Sigma3 and sigma4 domains of RNA polymerase sigma factors"/>
    <property type="match status" value="1"/>
</dbReference>
<keyword evidence="2" id="KW-0805">Transcription regulation</keyword>
<proteinExistence type="inferred from homology"/>
<dbReference type="PANTHER" id="PTHR43133:SF46">
    <property type="entry name" value="RNA POLYMERASE SIGMA-70 FACTOR ECF SUBFAMILY"/>
    <property type="match status" value="1"/>
</dbReference>
<evidence type="ECO:0000256" key="2">
    <source>
        <dbReference type="ARBA" id="ARBA00023015"/>
    </source>
</evidence>
<dbReference type="GeneID" id="34759105"/>
<dbReference type="SUPFAM" id="SSF88946">
    <property type="entry name" value="Sigma2 domain of RNA polymerase sigma factors"/>
    <property type="match status" value="1"/>
</dbReference>
<comment type="similarity">
    <text evidence="1">Belongs to the sigma-70 factor family. ECF subfamily.</text>
</comment>
<accession>A0A1D3UQJ6</accession>
<protein>
    <submittedName>
        <fullName evidence="6 7">RNA polymerase sigma factor</fullName>
    </submittedName>
</protein>
<dbReference type="InterPro" id="IPR013325">
    <property type="entry name" value="RNA_pol_sigma_r2"/>
</dbReference>
<gene>
    <name evidence="7" type="primary">sigW_6</name>
    <name evidence="6" type="ORF">CLI86_05560</name>
    <name evidence="7" type="ORF">TFUB20_01735</name>
</gene>
<evidence type="ECO:0000256" key="1">
    <source>
        <dbReference type="ARBA" id="ARBA00010641"/>
    </source>
</evidence>
<dbReference type="AlphaFoldDB" id="A0A1D3UQJ6"/>
<dbReference type="InterPro" id="IPR013324">
    <property type="entry name" value="RNA_pol_sigma_r3/r4-like"/>
</dbReference>
<dbReference type="Gene3D" id="1.10.10.10">
    <property type="entry name" value="Winged helix-like DNA-binding domain superfamily/Winged helix DNA-binding domain"/>
    <property type="match status" value="1"/>
</dbReference>
<keyword evidence="3" id="KW-0731">Sigma factor</keyword>
<evidence type="ECO:0000313" key="8">
    <source>
        <dbReference type="Proteomes" id="UP000182057"/>
    </source>
</evidence>
<evidence type="ECO:0000256" key="3">
    <source>
        <dbReference type="ARBA" id="ARBA00023082"/>
    </source>
</evidence>
<dbReference type="Proteomes" id="UP000219259">
    <property type="component" value="Unassembled WGS sequence"/>
</dbReference>
<dbReference type="InterPro" id="IPR036388">
    <property type="entry name" value="WH-like_DNA-bd_sf"/>
</dbReference>
<reference evidence="7 8" key="1">
    <citation type="submission" date="2016-09" db="EMBL/GenBank/DDBJ databases">
        <authorList>
            <person name="Capua I."/>
            <person name="De Benedictis P."/>
            <person name="Joannis T."/>
            <person name="Lombin L.H."/>
            <person name="Cattoli G."/>
        </authorList>
    </citation>
    <scope>NUCLEOTIDE SEQUENCE [LARGE SCALE GENOMIC DNA]</scope>
    <source>
        <strain evidence="7 8">UB20</strain>
    </source>
</reference>
<dbReference type="InterPro" id="IPR013249">
    <property type="entry name" value="RNA_pol_sigma70_r4_t2"/>
</dbReference>
<dbReference type="GO" id="GO:0016987">
    <property type="term" value="F:sigma factor activity"/>
    <property type="evidence" value="ECO:0007669"/>
    <property type="project" value="UniProtKB-KW"/>
</dbReference>